<evidence type="ECO:0000256" key="1">
    <source>
        <dbReference type="SAM" id="Phobius"/>
    </source>
</evidence>
<sequence length="289" mass="32690">MRYPSKFKASFFVLLLLVASFSAYSQDEKYRARVSLEHVKVMNGEAYIDISAKYKGEDGFETATDLEFNVYRLMNEDSLMYLGQARTNDAGRAKFFLKDTMKHSDTTGIYTYTVAIEDNDRFRDTDQSISFSEAGLSVDITMVDSVYYMSAILTDAAGNPLQGEFLKVGLIRLYGSLPIGEDNYETDENGSILVPIEERMPGLGGELTFEVVLKESEAYGTIRAAISAPIGIPIVDESTFDERTMWSPRVKTPYYLLIFPNLIIFGVWIPIVFLIFNLYRILKSKTNQL</sequence>
<dbReference type="KEGG" id="bbd:Belba_1301"/>
<dbReference type="eggNOG" id="ENOG50336C7">
    <property type="taxonomic scope" value="Bacteria"/>
</dbReference>
<dbReference type="STRING" id="866536.Belba_1301"/>
<feature type="signal peptide" evidence="2">
    <location>
        <begin position="1"/>
        <end position="25"/>
    </location>
</feature>
<evidence type="ECO:0000313" key="4">
    <source>
        <dbReference type="Proteomes" id="UP000006050"/>
    </source>
</evidence>
<feature type="transmembrane region" description="Helical" evidence="1">
    <location>
        <begin position="254"/>
        <end position="279"/>
    </location>
</feature>
<keyword evidence="1" id="KW-0812">Transmembrane</keyword>
<keyword evidence="1" id="KW-1133">Transmembrane helix</keyword>
<accession>I3Z3W0</accession>
<reference evidence="4" key="1">
    <citation type="submission" date="2012-06" db="EMBL/GenBank/DDBJ databases">
        <title>The complete genome of Belliella baltica DSM 15883.</title>
        <authorList>
            <person name="Lucas S."/>
            <person name="Copeland A."/>
            <person name="Lapidus A."/>
            <person name="Goodwin L."/>
            <person name="Pitluck S."/>
            <person name="Peters L."/>
            <person name="Mikhailova N."/>
            <person name="Davenport K."/>
            <person name="Kyrpides N."/>
            <person name="Mavromatis K."/>
            <person name="Pagani I."/>
            <person name="Ivanova N."/>
            <person name="Ovchinnikova G."/>
            <person name="Zeytun A."/>
            <person name="Detter J.C."/>
            <person name="Han C."/>
            <person name="Land M."/>
            <person name="Hauser L."/>
            <person name="Markowitz V."/>
            <person name="Cheng J.-F."/>
            <person name="Hugenholtz P."/>
            <person name="Woyke T."/>
            <person name="Wu D."/>
            <person name="Tindall B."/>
            <person name="Pomrenke H."/>
            <person name="Brambilla E."/>
            <person name="Klenk H.-P."/>
            <person name="Eisen J.A."/>
        </authorList>
    </citation>
    <scope>NUCLEOTIDE SEQUENCE [LARGE SCALE GENOMIC DNA]</scope>
    <source>
        <strain evidence="4">DSM 15883 / CIP 108006 / LMG 21964 / BA134</strain>
    </source>
</reference>
<protein>
    <submittedName>
        <fullName evidence="3">Uncharacterized protein</fullName>
    </submittedName>
</protein>
<proteinExistence type="predicted"/>
<dbReference type="Proteomes" id="UP000006050">
    <property type="component" value="Chromosome"/>
</dbReference>
<name>I3Z3W0_BELBD</name>
<organism evidence="3 4">
    <name type="scientific">Belliella baltica (strain DSM 15883 / CIP 108006 / LMG 21964 / BA134)</name>
    <dbReference type="NCBI Taxonomy" id="866536"/>
    <lineage>
        <taxon>Bacteria</taxon>
        <taxon>Pseudomonadati</taxon>
        <taxon>Bacteroidota</taxon>
        <taxon>Cytophagia</taxon>
        <taxon>Cytophagales</taxon>
        <taxon>Cyclobacteriaceae</taxon>
        <taxon>Belliella</taxon>
    </lineage>
</organism>
<feature type="chain" id="PRO_5003684514" evidence="2">
    <location>
        <begin position="26"/>
        <end position="289"/>
    </location>
</feature>
<evidence type="ECO:0000256" key="2">
    <source>
        <dbReference type="SAM" id="SignalP"/>
    </source>
</evidence>
<dbReference type="RefSeq" id="WP_014771925.1">
    <property type="nucleotide sequence ID" value="NC_018010.1"/>
</dbReference>
<keyword evidence="2" id="KW-0732">Signal</keyword>
<dbReference type="HOGENOM" id="CLU_961945_0_0_10"/>
<dbReference type="OrthoDB" id="1429686at2"/>
<dbReference type="AlphaFoldDB" id="I3Z3W0"/>
<keyword evidence="4" id="KW-1185">Reference proteome</keyword>
<keyword evidence="1" id="KW-0472">Membrane</keyword>
<dbReference type="EMBL" id="CP003281">
    <property type="protein sequence ID" value="AFL83928.1"/>
    <property type="molecule type" value="Genomic_DNA"/>
</dbReference>
<gene>
    <name evidence="3" type="ordered locus">Belba_1301</name>
</gene>
<evidence type="ECO:0000313" key="3">
    <source>
        <dbReference type="EMBL" id="AFL83928.1"/>
    </source>
</evidence>